<reference evidence="1 2" key="1">
    <citation type="journal article" date="2012" name="J. Bacteriol.">
        <title>Genome Sequence of Fibrella aestuarina BUZ 2T, a Filamentous Marine Bacterium.</title>
        <authorList>
            <person name="Filippini M."/>
            <person name="Qi W."/>
            <person name="Blom J."/>
            <person name="Goesmann A."/>
            <person name="Smits T.H."/>
            <person name="Bagheri H.C."/>
        </authorList>
    </citation>
    <scope>NUCLEOTIDE SEQUENCE [LARGE SCALE GENOMIC DNA]</scope>
    <source>
        <strain evidence="2">BUZ 2T</strain>
    </source>
</reference>
<dbReference type="AlphaFoldDB" id="I0K804"/>
<dbReference type="EMBL" id="HE796683">
    <property type="protein sequence ID" value="CCH00257.1"/>
    <property type="molecule type" value="Genomic_DNA"/>
</dbReference>
<dbReference type="KEGG" id="fae:FAES_2248"/>
<evidence type="ECO:0000313" key="1">
    <source>
        <dbReference type="EMBL" id="CCH00257.1"/>
    </source>
</evidence>
<organism evidence="1 2">
    <name type="scientific">Fibrella aestuarina BUZ 2</name>
    <dbReference type="NCBI Taxonomy" id="1166018"/>
    <lineage>
        <taxon>Bacteria</taxon>
        <taxon>Pseudomonadati</taxon>
        <taxon>Bacteroidota</taxon>
        <taxon>Cytophagia</taxon>
        <taxon>Cytophagales</taxon>
        <taxon>Spirosomataceae</taxon>
        <taxon>Fibrella</taxon>
    </lineage>
</organism>
<keyword evidence="2" id="KW-1185">Reference proteome</keyword>
<protein>
    <submittedName>
        <fullName evidence="1">Uncharacterized protein</fullName>
    </submittedName>
</protein>
<dbReference type="HOGENOM" id="CLU_3135909_0_0_10"/>
<evidence type="ECO:0000313" key="2">
    <source>
        <dbReference type="Proteomes" id="UP000011058"/>
    </source>
</evidence>
<dbReference type="Proteomes" id="UP000011058">
    <property type="component" value="Chromosome"/>
</dbReference>
<gene>
    <name evidence="1" type="ORF">FAES_2248</name>
</gene>
<sequence length="49" mass="5370">MARQQLISVYHQLAGPSAEQQSFADPVLQKQLGQSCQASLTALKKTIKQ</sequence>
<proteinExistence type="predicted"/>
<name>I0K804_9BACT</name>
<accession>I0K804</accession>